<dbReference type="PROSITE" id="PS51257">
    <property type="entry name" value="PROKAR_LIPOPROTEIN"/>
    <property type="match status" value="1"/>
</dbReference>
<organism evidence="2 3">
    <name type="scientific">Effusibacillus consociatus</name>
    <dbReference type="NCBI Taxonomy" id="1117041"/>
    <lineage>
        <taxon>Bacteria</taxon>
        <taxon>Bacillati</taxon>
        <taxon>Bacillota</taxon>
        <taxon>Bacilli</taxon>
        <taxon>Bacillales</taxon>
        <taxon>Alicyclobacillaceae</taxon>
        <taxon>Effusibacillus</taxon>
    </lineage>
</organism>
<dbReference type="PANTHER" id="PTHR37507:SF2">
    <property type="entry name" value="SPORULATION PROTEIN YDCC"/>
    <property type="match status" value="1"/>
</dbReference>
<dbReference type="InterPro" id="IPR052944">
    <property type="entry name" value="Sporulation_related"/>
</dbReference>
<evidence type="ECO:0000313" key="3">
    <source>
        <dbReference type="Proteomes" id="UP001596002"/>
    </source>
</evidence>
<dbReference type="Gene3D" id="2.50.20.10">
    <property type="entry name" value="Lipoprotein localisation LolA/LolB/LppX"/>
    <property type="match status" value="1"/>
</dbReference>
<keyword evidence="3" id="KW-1185">Reference proteome</keyword>
<feature type="domain" description="DUF4367" evidence="1">
    <location>
        <begin position="232"/>
        <end position="330"/>
    </location>
</feature>
<dbReference type="EMBL" id="JBHSHC010000033">
    <property type="protein sequence ID" value="MFC4766843.1"/>
    <property type="molecule type" value="Genomic_DNA"/>
</dbReference>
<dbReference type="InterPro" id="IPR025377">
    <property type="entry name" value="DUF4367"/>
</dbReference>
<dbReference type="PANTHER" id="PTHR37507">
    <property type="entry name" value="SPORULATION PROTEIN YDCC"/>
    <property type="match status" value="1"/>
</dbReference>
<reference evidence="3" key="1">
    <citation type="journal article" date="2019" name="Int. J. Syst. Evol. Microbiol.">
        <title>The Global Catalogue of Microorganisms (GCM) 10K type strain sequencing project: providing services to taxonomists for standard genome sequencing and annotation.</title>
        <authorList>
            <consortium name="The Broad Institute Genomics Platform"/>
            <consortium name="The Broad Institute Genome Sequencing Center for Infectious Disease"/>
            <person name="Wu L."/>
            <person name="Ma J."/>
        </authorList>
    </citation>
    <scope>NUCLEOTIDE SEQUENCE [LARGE SCALE GENOMIC DNA]</scope>
    <source>
        <strain evidence="3">WYCCWR 12678</strain>
    </source>
</reference>
<evidence type="ECO:0000313" key="2">
    <source>
        <dbReference type="EMBL" id="MFC4766843.1"/>
    </source>
</evidence>
<protein>
    <submittedName>
        <fullName evidence="2">DUF4367 domain-containing protein</fullName>
    </submittedName>
</protein>
<dbReference type="Proteomes" id="UP001596002">
    <property type="component" value="Unassembled WGS sequence"/>
</dbReference>
<dbReference type="RefSeq" id="WP_380024737.1">
    <property type="nucleotide sequence ID" value="NZ_JBHSHC010000033.1"/>
</dbReference>
<dbReference type="InterPro" id="IPR029046">
    <property type="entry name" value="LolA/LolB/LppX"/>
</dbReference>
<dbReference type="Pfam" id="PF14285">
    <property type="entry name" value="DUF4367"/>
    <property type="match status" value="1"/>
</dbReference>
<dbReference type="SUPFAM" id="SSF89392">
    <property type="entry name" value="Prokaryotic lipoproteins and lipoprotein localization factors"/>
    <property type="match status" value="1"/>
</dbReference>
<name>A0ABV9PZE4_9BACL</name>
<proteinExistence type="predicted"/>
<comment type="caution">
    <text evidence="2">The sequence shown here is derived from an EMBL/GenBank/DDBJ whole genome shotgun (WGS) entry which is preliminary data.</text>
</comment>
<sequence>MRKSFVLLMVVILVASMGLAGCGKRTMENVMKDLQGIQGSLKSYQSKAMMLVQTPGGSSTKYYIETWYQRPDLYRIALGDDKKQINQVIVRNEEGIFVVNPSLKKSFRFRGDWAENQGGHVYLYHALVDRILKAENKEFSIKEGLVQIEMPMVPENPLVTKQQIFLKEKNLHPHQMVLLSKDDQPIVTVDYEFFDTGMSFKKDAFTPEAAMTLGPEKGALPAAAGKTDFGVIEPAYLPKDMVLKEISERDGAIYLVYNDAQGKTVTLVERRPAPGTTPLPSNTTVRDLYGTPAVVTGAGEVKTMYWTNRGVEFSMTGSLPIQEMMKIAQSTMGTVGK</sequence>
<accession>A0ABV9PZE4</accession>
<gene>
    <name evidence="2" type="ORF">ACFO8Q_05610</name>
</gene>
<evidence type="ECO:0000259" key="1">
    <source>
        <dbReference type="Pfam" id="PF14285"/>
    </source>
</evidence>